<dbReference type="AlphaFoldDB" id="A0A6S7B9G1"/>
<sequence>MSTAKAATADKAAKSAKSTKADKADPAAAAASSPAQLIDARIRELADWRGEVLAQVRQLIRQAVPDVIEEWKWRGVPVWSHGGILCTGETYKSAVKLTFAKGAALEDPAGLFNASLDGNTRRAIDIHEGGAINGQALKALIRAAAALNAAGAKPVRKAAQKMTQKATHKPTHKPADKPVR</sequence>
<feature type="domain" description="YdhG-like" evidence="2">
    <location>
        <begin position="49"/>
        <end position="144"/>
    </location>
</feature>
<dbReference type="EMBL" id="CADIJO010000008">
    <property type="protein sequence ID" value="CAB3704027.1"/>
    <property type="molecule type" value="Genomic_DNA"/>
</dbReference>
<dbReference type="Pfam" id="PF08818">
    <property type="entry name" value="DUF1801"/>
    <property type="match status" value="1"/>
</dbReference>
<evidence type="ECO:0000256" key="1">
    <source>
        <dbReference type="SAM" id="MobiDB-lite"/>
    </source>
</evidence>
<dbReference type="Gene3D" id="3.90.1150.200">
    <property type="match status" value="1"/>
</dbReference>
<feature type="region of interest" description="Disordered" evidence="1">
    <location>
        <begin position="1"/>
        <end position="28"/>
    </location>
</feature>
<evidence type="ECO:0000313" key="3">
    <source>
        <dbReference type="EMBL" id="CAB3704027.1"/>
    </source>
</evidence>
<evidence type="ECO:0000313" key="4">
    <source>
        <dbReference type="Proteomes" id="UP000494111"/>
    </source>
</evidence>
<dbReference type="RefSeq" id="WP_175192227.1">
    <property type="nucleotide sequence ID" value="NZ_CADIJO010000008.1"/>
</dbReference>
<dbReference type="SUPFAM" id="SSF159888">
    <property type="entry name" value="YdhG-like"/>
    <property type="match status" value="1"/>
</dbReference>
<dbReference type="Proteomes" id="UP000494111">
    <property type="component" value="Unassembled WGS sequence"/>
</dbReference>
<feature type="region of interest" description="Disordered" evidence="1">
    <location>
        <begin position="156"/>
        <end position="180"/>
    </location>
</feature>
<proteinExistence type="predicted"/>
<organism evidence="3 4">
    <name type="scientific">Achromobacter deleyi</name>
    <dbReference type="NCBI Taxonomy" id="1353891"/>
    <lineage>
        <taxon>Bacteria</taxon>
        <taxon>Pseudomonadati</taxon>
        <taxon>Pseudomonadota</taxon>
        <taxon>Betaproteobacteria</taxon>
        <taxon>Burkholderiales</taxon>
        <taxon>Alcaligenaceae</taxon>
        <taxon>Achromobacter</taxon>
    </lineage>
</organism>
<protein>
    <recommendedName>
        <fullName evidence="2">YdhG-like domain-containing protein</fullName>
    </recommendedName>
</protein>
<feature type="compositionally biased region" description="Low complexity" evidence="1">
    <location>
        <begin position="1"/>
        <end position="18"/>
    </location>
</feature>
<gene>
    <name evidence="3" type="ORF">LMG3458_02820</name>
</gene>
<reference evidence="3 4" key="1">
    <citation type="submission" date="2020-04" db="EMBL/GenBank/DDBJ databases">
        <authorList>
            <person name="De Canck E."/>
        </authorList>
    </citation>
    <scope>NUCLEOTIDE SEQUENCE [LARGE SCALE GENOMIC DNA]</scope>
    <source>
        <strain evidence="3 4">LMG 3458</strain>
    </source>
</reference>
<evidence type="ECO:0000259" key="2">
    <source>
        <dbReference type="Pfam" id="PF08818"/>
    </source>
</evidence>
<name>A0A6S7B9G1_9BURK</name>
<accession>A0A6S7B9G1</accession>
<dbReference type="InterPro" id="IPR014922">
    <property type="entry name" value="YdhG-like"/>
</dbReference>